<gene>
    <name evidence="1" type="ORF">H5410_045658</name>
</gene>
<keyword evidence="2" id="KW-1185">Reference proteome</keyword>
<evidence type="ECO:0000313" key="1">
    <source>
        <dbReference type="EMBL" id="KAG5585224.1"/>
    </source>
</evidence>
<dbReference type="Proteomes" id="UP000824120">
    <property type="component" value="Chromosome 9"/>
</dbReference>
<comment type="caution">
    <text evidence="1">The sequence shown here is derived from an EMBL/GenBank/DDBJ whole genome shotgun (WGS) entry which is preliminary data.</text>
</comment>
<name>A0A9J5XEA8_SOLCO</name>
<accession>A0A9J5XEA8</accession>
<proteinExistence type="predicted"/>
<dbReference type="EMBL" id="JACXVP010000009">
    <property type="protein sequence ID" value="KAG5585224.1"/>
    <property type="molecule type" value="Genomic_DNA"/>
</dbReference>
<feature type="non-terminal residue" evidence="1">
    <location>
        <position position="1"/>
    </location>
</feature>
<evidence type="ECO:0000313" key="2">
    <source>
        <dbReference type="Proteomes" id="UP000824120"/>
    </source>
</evidence>
<dbReference type="AlphaFoldDB" id="A0A9J5XEA8"/>
<reference evidence="1 2" key="1">
    <citation type="submission" date="2020-09" db="EMBL/GenBank/DDBJ databases">
        <title>De no assembly of potato wild relative species, Solanum commersonii.</title>
        <authorList>
            <person name="Cho K."/>
        </authorList>
    </citation>
    <scope>NUCLEOTIDE SEQUENCE [LARGE SCALE GENOMIC DNA]</scope>
    <source>
        <strain evidence="1">LZ3.2</strain>
        <tissue evidence="1">Leaf</tissue>
    </source>
</reference>
<protein>
    <submittedName>
        <fullName evidence="1">Uncharacterized protein</fullName>
    </submittedName>
</protein>
<sequence>SSGLGFVTSLLGKSKAYGWLCICNYKPFSKGRRMEKTHLQLGEDEILLSSSHPKTLSKLERKISKKVLFYFENNNNGSTLKNNNKFSIYTSKNSIGGSFGKVSQCRRITSATRPSFFSSPFHACLQHLHASRTGTKGRVNPFGKSPSVLGDARQTQVQPFKKGVSNSATQYSNMNIHNKIQITYAQINCVLKDSSYDTPLPEILVLVILATCASSSLTKSI</sequence>
<organism evidence="1 2">
    <name type="scientific">Solanum commersonii</name>
    <name type="common">Commerson's wild potato</name>
    <name type="synonym">Commerson's nightshade</name>
    <dbReference type="NCBI Taxonomy" id="4109"/>
    <lineage>
        <taxon>Eukaryota</taxon>
        <taxon>Viridiplantae</taxon>
        <taxon>Streptophyta</taxon>
        <taxon>Embryophyta</taxon>
        <taxon>Tracheophyta</taxon>
        <taxon>Spermatophyta</taxon>
        <taxon>Magnoliopsida</taxon>
        <taxon>eudicotyledons</taxon>
        <taxon>Gunneridae</taxon>
        <taxon>Pentapetalae</taxon>
        <taxon>asterids</taxon>
        <taxon>lamiids</taxon>
        <taxon>Solanales</taxon>
        <taxon>Solanaceae</taxon>
        <taxon>Solanoideae</taxon>
        <taxon>Solaneae</taxon>
        <taxon>Solanum</taxon>
    </lineage>
</organism>